<organism evidence="6">
    <name type="scientific">Magallana gigas</name>
    <name type="common">Pacific oyster</name>
    <name type="synonym">Crassostrea gigas</name>
    <dbReference type="NCBI Taxonomy" id="29159"/>
    <lineage>
        <taxon>Eukaryota</taxon>
        <taxon>Metazoa</taxon>
        <taxon>Spiralia</taxon>
        <taxon>Lophotrochozoa</taxon>
        <taxon>Mollusca</taxon>
        <taxon>Bivalvia</taxon>
        <taxon>Autobranchia</taxon>
        <taxon>Pteriomorphia</taxon>
        <taxon>Ostreida</taxon>
        <taxon>Ostreoidea</taxon>
        <taxon>Ostreidae</taxon>
        <taxon>Magallana</taxon>
    </lineage>
</organism>
<dbReference type="HOGENOM" id="CLU_2544797_0_0_1"/>
<dbReference type="Gene3D" id="3.40.50.10140">
    <property type="entry name" value="Toll/interleukin-1 receptor homology (TIR) domain"/>
    <property type="match status" value="1"/>
</dbReference>
<name>K1QC90_MAGGI</name>
<dbReference type="EMBL" id="JH817026">
    <property type="protein sequence ID" value="EKC28794.1"/>
    <property type="molecule type" value="Genomic_DNA"/>
</dbReference>
<evidence type="ECO:0000256" key="5">
    <source>
        <dbReference type="ARBA" id="ARBA00023136"/>
    </source>
</evidence>
<keyword evidence="6" id="KW-0675">Receptor</keyword>
<dbReference type="SUPFAM" id="SSF52200">
    <property type="entry name" value="Toll/Interleukin receptor TIR domain"/>
    <property type="match status" value="1"/>
</dbReference>
<dbReference type="AlphaFoldDB" id="K1QC90"/>
<evidence type="ECO:0000313" key="6">
    <source>
        <dbReference type="EMBL" id="EKC28794.1"/>
    </source>
</evidence>
<dbReference type="PANTHER" id="PTHR24365">
    <property type="entry name" value="TOLL-LIKE RECEPTOR"/>
    <property type="match status" value="1"/>
</dbReference>
<evidence type="ECO:0000256" key="4">
    <source>
        <dbReference type="ARBA" id="ARBA00022989"/>
    </source>
</evidence>
<dbReference type="InterPro" id="IPR035897">
    <property type="entry name" value="Toll_tir_struct_dom_sf"/>
</dbReference>
<evidence type="ECO:0000256" key="3">
    <source>
        <dbReference type="ARBA" id="ARBA00022729"/>
    </source>
</evidence>
<dbReference type="PANTHER" id="PTHR24365:SF541">
    <property type="entry name" value="PROTEIN TOLL-RELATED"/>
    <property type="match status" value="1"/>
</dbReference>
<keyword evidence="4" id="KW-1133">Transmembrane helix</keyword>
<reference evidence="6" key="1">
    <citation type="journal article" date="2012" name="Nature">
        <title>The oyster genome reveals stress adaptation and complexity of shell formation.</title>
        <authorList>
            <person name="Zhang G."/>
            <person name="Fang X."/>
            <person name="Guo X."/>
            <person name="Li L."/>
            <person name="Luo R."/>
            <person name="Xu F."/>
            <person name="Yang P."/>
            <person name="Zhang L."/>
            <person name="Wang X."/>
            <person name="Qi H."/>
            <person name="Xiong Z."/>
            <person name="Que H."/>
            <person name="Xie Y."/>
            <person name="Holland P.W."/>
            <person name="Paps J."/>
            <person name="Zhu Y."/>
            <person name="Wu F."/>
            <person name="Chen Y."/>
            <person name="Wang J."/>
            <person name="Peng C."/>
            <person name="Meng J."/>
            <person name="Yang L."/>
            <person name="Liu J."/>
            <person name="Wen B."/>
            <person name="Zhang N."/>
            <person name="Huang Z."/>
            <person name="Zhu Q."/>
            <person name="Feng Y."/>
            <person name="Mount A."/>
            <person name="Hedgecock D."/>
            <person name="Xu Z."/>
            <person name="Liu Y."/>
            <person name="Domazet-Loso T."/>
            <person name="Du Y."/>
            <person name="Sun X."/>
            <person name="Zhang S."/>
            <person name="Liu B."/>
            <person name="Cheng P."/>
            <person name="Jiang X."/>
            <person name="Li J."/>
            <person name="Fan D."/>
            <person name="Wang W."/>
            <person name="Fu W."/>
            <person name="Wang T."/>
            <person name="Wang B."/>
            <person name="Zhang J."/>
            <person name="Peng Z."/>
            <person name="Li Y."/>
            <person name="Li N."/>
            <person name="Wang J."/>
            <person name="Chen M."/>
            <person name="He Y."/>
            <person name="Tan F."/>
            <person name="Song X."/>
            <person name="Zheng Q."/>
            <person name="Huang R."/>
            <person name="Yang H."/>
            <person name="Du X."/>
            <person name="Chen L."/>
            <person name="Yang M."/>
            <person name="Gaffney P.M."/>
            <person name="Wang S."/>
            <person name="Luo L."/>
            <person name="She Z."/>
            <person name="Ming Y."/>
            <person name="Huang W."/>
            <person name="Zhang S."/>
            <person name="Huang B."/>
            <person name="Zhang Y."/>
            <person name="Qu T."/>
            <person name="Ni P."/>
            <person name="Miao G."/>
            <person name="Wang J."/>
            <person name="Wang Q."/>
            <person name="Steinberg C.E."/>
            <person name="Wang H."/>
            <person name="Li N."/>
            <person name="Qian L."/>
            <person name="Zhang G."/>
            <person name="Li Y."/>
            <person name="Yang H."/>
            <person name="Liu X."/>
            <person name="Wang J."/>
            <person name="Yin Y."/>
            <person name="Wang J."/>
        </authorList>
    </citation>
    <scope>NUCLEOTIDE SEQUENCE [LARGE SCALE GENOMIC DNA]</scope>
    <source>
        <strain evidence="6">05x7-T-G4-1.051#20</strain>
    </source>
</reference>
<comment type="subcellular location">
    <subcellularLocation>
        <location evidence="1">Membrane</location>
    </subcellularLocation>
</comment>
<dbReference type="GO" id="GO:0007165">
    <property type="term" value="P:signal transduction"/>
    <property type="evidence" value="ECO:0007669"/>
    <property type="project" value="InterPro"/>
</dbReference>
<evidence type="ECO:0000256" key="1">
    <source>
        <dbReference type="ARBA" id="ARBA00004370"/>
    </source>
</evidence>
<keyword evidence="3" id="KW-0732">Signal</keyword>
<dbReference type="Pfam" id="PF01582">
    <property type="entry name" value="TIR"/>
    <property type="match status" value="1"/>
</dbReference>
<dbReference type="GO" id="GO:0005886">
    <property type="term" value="C:plasma membrane"/>
    <property type="evidence" value="ECO:0007669"/>
    <property type="project" value="TreeGrafter"/>
</dbReference>
<dbReference type="GO" id="GO:0038023">
    <property type="term" value="F:signaling receptor activity"/>
    <property type="evidence" value="ECO:0007669"/>
    <property type="project" value="TreeGrafter"/>
</dbReference>
<keyword evidence="5" id="KW-0472">Membrane</keyword>
<gene>
    <name evidence="6" type="ORF">CGI_10000919</name>
</gene>
<sequence>MAKELENKGFKVRIHDRDFIPGVDIAENITIAIHNSRRIILIMTSDFLKSQWCMFELNMARMESLYSREGRKSDPKYLIWIAC</sequence>
<dbReference type="InParanoid" id="K1QC90"/>
<accession>K1QC90</accession>
<protein>
    <submittedName>
        <fullName evidence="6">Toll-like receptor 13</fullName>
    </submittedName>
</protein>
<dbReference type="InterPro" id="IPR000157">
    <property type="entry name" value="TIR_dom"/>
</dbReference>
<evidence type="ECO:0000256" key="2">
    <source>
        <dbReference type="ARBA" id="ARBA00022692"/>
    </source>
</evidence>
<keyword evidence="2" id="KW-0812">Transmembrane</keyword>
<proteinExistence type="predicted"/>
<dbReference type="PROSITE" id="PS50104">
    <property type="entry name" value="TIR"/>
    <property type="match status" value="1"/>
</dbReference>